<dbReference type="EMBL" id="KV454407">
    <property type="protein sequence ID" value="ODQ66913.1"/>
    <property type="molecule type" value="Genomic_DNA"/>
</dbReference>
<dbReference type="Proteomes" id="UP000095009">
    <property type="component" value="Unassembled WGS sequence"/>
</dbReference>
<keyword evidence="3" id="KW-1185">Reference proteome</keyword>
<feature type="region of interest" description="Disordered" evidence="1">
    <location>
        <begin position="134"/>
        <end position="236"/>
    </location>
</feature>
<evidence type="ECO:0000313" key="2">
    <source>
        <dbReference type="EMBL" id="ODQ66913.1"/>
    </source>
</evidence>
<feature type="compositionally biased region" description="Pro residues" evidence="1">
    <location>
        <begin position="182"/>
        <end position="193"/>
    </location>
</feature>
<reference evidence="2 3" key="1">
    <citation type="journal article" date="2016" name="Proc. Natl. Acad. Sci. U.S.A.">
        <title>Comparative genomics of biotechnologically important yeasts.</title>
        <authorList>
            <person name="Riley R."/>
            <person name="Haridas S."/>
            <person name="Wolfe K.H."/>
            <person name="Lopes M.R."/>
            <person name="Hittinger C.T."/>
            <person name="Goeker M."/>
            <person name="Salamov A.A."/>
            <person name="Wisecaver J.H."/>
            <person name="Long T.M."/>
            <person name="Calvey C.H."/>
            <person name="Aerts A.L."/>
            <person name="Barry K.W."/>
            <person name="Choi C."/>
            <person name="Clum A."/>
            <person name="Coughlan A.Y."/>
            <person name="Deshpande S."/>
            <person name="Douglass A.P."/>
            <person name="Hanson S.J."/>
            <person name="Klenk H.-P."/>
            <person name="LaButti K.M."/>
            <person name="Lapidus A."/>
            <person name="Lindquist E.A."/>
            <person name="Lipzen A.M."/>
            <person name="Meier-Kolthoff J.P."/>
            <person name="Ohm R.A."/>
            <person name="Otillar R.P."/>
            <person name="Pangilinan J.L."/>
            <person name="Peng Y."/>
            <person name="Rokas A."/>
            <person name="Rosa C.A."/>
            <person name="Scheuner C."/>
            <person name="Sibirny A.A."/>
            <person name="Slot J.C."/>
            <person name="Stielow J.B."/>
            <person name="Sun H."/>
            <person name="Kurtzman C.P."/>
            <person name="Blackwell M."/>
            <person name="Grigoriev I.V."/>
            <person name="Jeffries T.W."/>
        </authorList>
    </citation>
    <scope>NUCLEOTIDE SEQUENCE [LARGE SCALE GENOMIC DNA]</scope>
    <source>
        <strain evidence="2 3">DSM 6958</strain>
    </source>
</reference>
<feature type="compositionally biased region" description="Polar residues" evidence="1">
    <location>
        <begin position="223"/>
        <end position="236"/>
    </location>
</feature>
<feature type="compositionally biased region" description="Polar residues" evidence="1">
    <location>
        <begin position="134"/>
        <end position="146"/>
    </location>
</feature>
<name>A0A1E3PNB7_9ASCO</name>
<feature type="compositionally biased region" description="Polar residues" evidence="1">
    <location>
        <begin position="205"/>
        <end position="214"/>
    </location>
</feature>
<accession>A0A1E3PNB7</accession>
<evidence type="ECO:0000256" key="1">
    <source>
        <dbReference type="SAM" id="MobiDB-lite"/>
    </source>
</evidence>
<gene>
    <name evidence="2" type="ORF">NADFUDRAFT_49364</name>
</gene>
<feature type="region of interest" description="Disordered" evidence="1">
    <location>
        <begin position="1"/>
        <end position="41"/>
    </location>
</feature>
<feature type="compositionally biased region" description="Basic and acidic residues" evidence="1">
    <location>
        <begin position="314"/>
        <end position="324"/>
    </location>
</feature>
<feature type="region of interest" description="Disordered" evidence="1">
    <location>
        <begin position="298"/>
        <end position="333"/>
    </location>
</feature>
<proteinExistence type="predicted"/>
<organism evidence="2 3">
    <name type="scientific">Nadsonia fulvescens var. elongata DSM 6958</name>
    <dbReference type="NCBI Taxonomy" id="857566"/>
    <lineage>
        <taxon>Eukaryota</taxon>
        <taxon>Fungi</taxon>
        <taxon>Dikarya</taxon>
        <taxon>Ascomycota</taxon>
        <taxon>Saccharomycotina</taxon>
        <taxon>Dipodascomycetes</taxon>
        <taxon>Dipodascales</taxon>
        <taxon>Dipodascales incertae sedis</taxon>
        <taxon>Nadsonia</taxon>
    </lineage>
</organism>
<protein>
    <submittedName>
        <fullName evidence="2">Uncharacterized protein</fullName>
    </submittedName>
</protein>
<dbReference type="AlphaFoldDB" id="A0A1E3PNB7"/>
<evidence type="ECO:0000313" key="3">
    <source>
        <dbReference type="Proteomes" id="UP000095009"/>
    </source>
</evidence>
<feature type="compositionally biased region" description="Basic and acidic residues" evidence="1">
    <location>
        <begin position="19"/>
        <end position="41"/>
    </location>
</feature>
<feature type="compositionally biased region" description="Basic and acidic residues" evidence="1">
    <location>
        <begin position="149"/>
        <end position="162"/>
    </location>
</feature>
<sequence length="333" mass="38076">MGKRDRWRSLKAPAPKPKPTHDSCDYEFKKLDKNNPDDKGSAVIVRDNKKNIVTTKPKYSNVLGSLVYRFGLNYRLMYMNTPYFDKEYSFITSGEEESKSSTIEAKQRKTKSGFLPILKDKDSIFTENFDSRKTLSSSSGLTLFNPSSSKHDDDSDSDKENDFLELGSSGLKEFFIQNGDEPPTPLARPPSPRPLKKPVSYLIRTMSNSPQKNTTELKRNNSNRRATSFSEKPPTLMNQLPRTRVFSVDSGKREHNVCNEGTQLRHEDVSEKGLNCIKDEHWDLLNQYQQECRQRSVSAKRSTTAEMDGLQKGQDVKRNFEGRLKQRCVSRGP</sequence>